<proteinExistence type="predicted"/>
<accession>A0A7W6WG50</accession>
<sequence length="120" mass="13145">MLAIICGSLSPCDSWAEDDCGRKQLSDQVKDAQQRFEKDCGFTIMQGRLPGDVNCGHGPETIGEAWDRALVAAGVPETFDEREALAKKLDLNSQASLVLMGMARAEGIDYLLRQLRTCEP</sequence>
<organism evidence="1 2">
    <name type="scientific">Rhizobium mongolense</name>
    <dbReference type="NCBI Taxonomy" id="57676"/>
    <lineage>
        <taxon>Bacteria</taxon>
        <taxon>Pseudomonadati</taxon>
        <taxon>Pseudomonadota</taxon>
        <taxon>Alphaproteobacteria</taxon>
        <taxon>Hyphomicrobiales</taxon>
        <taxon>Rhizobiaceae</taxon>
        <taxon>Rhizobium/Agrobacterium group</taxon>
        <taxon>Rhizobium</taxon>
    </lineage>
</organism>
<reference evidence="1 2" key="1">
    <citation type="submission" date="2020-08" db="EMBL/GenBank/DDBJ databases">
        <title>Genomic Encyclopedia of Type Strains, Phase IV (KMG-V): Genome sequencing to study the core and pangenomes of soil and plant-associated prokaryotes.</title>
        <authorList>
            <person name="Whitman W."/>
        </authorList>
    </citation>
    <scope>NUCLEOTIDE SEQUENCE [LARGE SCALE GENOMIC DNA]</scope>
    <source>
        <strain evidence="1 2">SEMIA 402</strain>
    </source>
</reference>
<comment type="caution">
    <text evidence="1">The sequence shown here is derived from an EMBL/GenBank/DDBJ whole genome shotgun (WGS) entry which is preliminary data.</text>
</comment>
<dbReference type="Proteomes" id="UP000533641">
    <property type="component" value="Unassembled WGS sequence"/>
</dbReference>
<evidence type="ECO:0000313" key="2">
    <source>
        <dbReference type="Proteomes" id="UP000533641"/>
    </source>
</evidence>
<dbReference type="RefSeq" id="WP_183927252.1">
    <property type="nucleotide sequence ID" value="NZ_JACIGM010000009.1"/>
</dbReference>
<evidence type="ECO:0000313" key="1">
    <source>
        <dbReference type="EMBL" id="MBB4276379.1"/>
    </source>
</evidence>
<dbReference type="AlphaFoldDB" id="A0A7W6WG50"/>
<protein>
    <submittedName>
        <fullName evidence="1">Uncharacterized protein</fullName>
    </submittedName>
</protein>
<name>A0A7W6WG50_9HYPH</name>
<dbReference type="EMBL" id="JACIGM010000009">
    <property type="protein sequence ID" value="MBB4276379.1"/>
    <property type="molecule type" value="Genomic_DNA"/>
</dbReference>
<gene>
    <name evidence="1" type="ORF">GGE12_004176</name>
</gene>